<gene>
    <name evidence="8" type="ORF">SAMN02746019_00011130</name>
</gene>
<dbReference type="InterPro" id="IPR058240">
    <property type="entry name" value="rSAM_sf"/>
</dbReference>
<dbReference type="NCBIfam" id="TIGR04317">
    <property type="entry name" value="W_rSAM_matur"/>
    <property type="match status" value="1"/>
</dbReference>
<dbReference type="PANTHER" id="PTHR11228">
    <property type="entry name" value="RADICAL SAM DOMAIN PROTEIN"/>
    <property type="match status" value="1"/>
</dbReference>
<dbReference type="OrthoDB" id="9810775at2"/>
<keyword evidence="2" id="KW-0004">4Fe-4S</keyword>
<dbReference type="SUPFAM" id="SSF102114">
    <property type="entry name" value="Radical SAM enzymes"/>
    <property type="match status" value="1"/>
</dbReference>
<dbReference type="GO" id="GO:0046872">
    <property type="term" value="F:metal ion binding"/>
    <property type="evidence" value="ECO:0007669"/>
    <property type="project" value="UniProtKB-KW"/>
</dbReference>
<dbReference type="SFLD" id="SFLDS00029">
    <property type="entry name" value="Radical_SAM"/>
    <property type="match status" value="1"/>
</dbReference>
<keyword evidence="4" id="KW-0479">Metal-binding</keyword>
<keyword evidence="6" id="KW-0411">Iron-sulfur</keyword>
<dbReference type="InterPro" id="IPR013785">
    <property type="entry name" value="Aldolase_TIM"/>
</dbReference>
<reference evidence="9" key="1">
    <citation type="submission" date="2017-06" db="EMBL/GenBank/DDBJ databases">
        <authorList>
            <person name="Varghese N."/>
            <person name="Submissions S."/>
        </authorList>
    </citation>
    <scope>NUCLEOTIDE SEQUENCE [LARGE SCALE GENOMIC DNA]</scope>
    <source>
        <strain evidence="9">JAD2</strain>
    </source>
</reference>
<accession>A0A212RCU5</accession>
<dbReference type="EMBL" id="FYEK01000044">
    <property type="protein sequence ID" value="SNB69934.1"/>
    <property type="molecule type" value="Genomic_DNA"/>
</dbReference>
<keyword evidence="5" id="KW-0408">Iron</keyword>
<dbReference type="GO" id="GO:0003824">
    <property type="term" value="F:catalytic activity"/>
    <property type="evidence" value="ECO:0007669"/>
    <property type="project" value="InterPro"/>
</dbReference>
<dbReference type="CDD" id="cd01335">
    <property type="entry name" value="Radical_SAM"/>
    <property type="match status" value="1"/>
</dbReference>
<organism evidence="8 9">
    <name type="scientific">Thermoflexus hugenholtzii JAD2</name>
    <dbReference type="NCBI Taxonomy" id="877466"/>
    <lineage>
        <taxon>Bacteria</taxon>
        <taxon>Bacillati</taxon>
        <taxon>Chloroflexota</taxon>
        <taxon>Thermoflexia</taxon>
        <taxon>Thermoflexales</taxon>
        <taxon>Thermoflexaceae</taxon>
        <taxon>Thermoflexus</taxon>
    </lineage>
</organism>
<dbReference type="SFLD" id="SFLDG01067">
    <property type="entry name" value="SPASM/twitch_domain_containing"/>
    <property type="match status" value="1"/>
</dbReference>
<dbReference type="Pfam" id="PF13186">
    <property type="entry name" value="SPASM"/>
    <property type="match status" value="1"/>
</dbReference>
<sequence>MARLRLEADGTLRLPPEILRSYGVEPGTEGVLEQTEDGWAFHVIRPDLRRVYVEVTALCNLNCAICIRQVWRDRPGSMPWEVFEELIRQLRAFPELRRITFGGFGEPLVHPRIADMVALARTLGVGITLTTNGLLLDGAVAEALSEAGLDTVVVSIDTAHLQAYRQAGLVDGLDRVIDNIRGLQALARAHRRLVPRIGLEFVLTRDSLPELPQVPRLAQALGASFVLITHLLPHTPEQAQAILYDRGEPLPALPGWPVPGGDWLVWGLARMPRSRWGAMRRCRFVEERSTVIRWDGGVSPCYALMHSYPYYIYGRRKEVTAYILGFIQQRPLIEIWSSEEYVRFRAKVRAFRFPSCVDCGMACYYAAHNEDCWGNTPSCADCLWAQDIIRCP</sequence>
<dbReference type="InterPro" id="IPR050377">
    <property type="entry name" value="Radical_SAM_PqqE_MftC-like"/>
</dbReference>
<dbReference type="GO" id="GO:0051536">
    <property type="term" value="F:iron-sulfur cluster binding"/>
    <property type="evidence" value="ECO:0007669"/>
    <property type="project" value="UniProtKB-KW"/>
</dbReference>
<proteinExistence type="predicted"/>
<feature type="domain" description="Radical SAM core" evidence="7">
    <location>
        <begin position="45"/>
        <end position="259"/>
    </location>
</feature>
<keyword evidence="9" id="KW-1185">Reference proteome</keyword>
<evidence type="ECO:0000256" key="5">
    <source>
        <dbReference type="ARBA" id="ARBA00023004"/>
    </source>
</evidence>
<dbReference type="Gene3D" id="3.20.20.70">
    <property type="entry name" value="Aldolase class I"/>
    <property type="match status" value="1"/>
</dbReference>
<name>A0A212RCU5_9CHLR</name>
<evidence type="ECO:0000259" key="7">
    <source>
        <dbReference type="PROSITE" id="PS51918"/>
    </source>
</evidence>
<dbReference type="SFLD" id="SFLDG01387">
    <property type="entry name" value="BtrN-like_SPASM_domain_contain"/>
    <property type="match status" value="1"/>
</dbReference>
<comment type="cofactor">
    <cofactor evidence="1">
        <name>[4Fe-4S] cluster</name>
        <dbReference type="ChEBI" id="CHEBI:49883"/>
    </cofactor>
</comment>
<dbReference type="InterPro" id="IPR007197">
    <property type="entry name" value="rSAM"/>
</dbReference>
<dbReference type="CDD" id="cd21121">
    <property type="entry name" value="SPASM_Cmo-like"/>
    <property type="match status" value="1"/>
</dbReference>
<evidence type="ECO:0000256" key="1">
    <source>
        <dbReference type="ARBA" id="ARBA00001966"/>
    </source>
</evidence>
<dbReference type="InParanoid" id="A0A212RCU5"/>
<dbReference type="PANTHER" id="PTHR11228:SF34">
    <property type="entry name" value="TUNGSTEN-CONTAINING ALDEHYDE FERREDOXIN OXIDOREDUCTASE COFACTOR MODIFYING PROTEIN"/>
    <property type="match status" value="1"/>
</dbReference>
<dbReference type="InterPro" id="IPR027604">
    <property type="entry name" value="W_rSAM_matur"/>
</dbReference>
<dbReference type="RefSeq" id="WP_088571782.1">
    <property type="nucleotide sequence ID" value="NZ_FYEK01000044.1"/>
</dbReference>
<dbReference type="Proteomes" id="UP000197025">
    <property type="component" value="Unassembled WGS sequence"/>
</dbReference>
<dbReference type="AlphaFoldDB" id="A0A212RCU5"/>
<evidence type="ECO:0000256" key="6">
    <source>
        <dbReference type="ARBA" id="ARBA00023014"/>
    </source>
</evidence>
<protein>
    <submittedName>
        <fullName evidence="8">Tungsten cofactor oxidoreducase radical SAM maturase</fullName>
    </submittedName>
</protein>
<evidence type="ECO:0000256" key="3">
    <source>
        <dbReference type="ARBA" id="ARBA00022691"/>
    </source>
</evidence>
<dbReference type="InterPro" id="IPR034391">
    <property type="entry name" value="AdoMet-like_SPASM_containing"/>
</dbReference>
<dbReference type="InterPro" id="IPR023885">
    <property type="entry name" value="4Fe4S-binding_SPASM_dom"/>
</dbReference>
<keyword evidence="3" id="KW-0949">S-adenosyl-L-methionine</keyword>
<evidence type="ECO:0000256" key="2">
    <source>
        <dbReference type="ARBA" id="ARBA00022485"/>
    </source>
</evidence>
<dbReference type="PROSITE" id="PS51918">
    <property type="entry name" value="RADICAL_SAM"/>
    <property type="match status" value="1"/>
</dbReference>
<evidence type="ECO:0000313" key="9">
    <source>
        <dbReference type="Proteomes" id="UP000197025"/>
    </source>
</evidence>
<evidence type="ECO:0000256" key="4">
    <source>
        <dbReference type="ARBA" id="ARBA00022723"/>
    </source>
</evidence>
<dbReference type="SFLD" id="SFLDF00570">
    <property type="entry name" value="tungsten_cofactor_oxidoreducas"/>
    <property type="match status" value="1"/>
</dbReference>
<dbReference type="Pfam" id="PF04055">
    <property type="entry name" value="Radical_SAM"/>
    <property type="match status" value="1"/>
</dbReference>
<evidence type="ECO:0000313" key="8">
    <source>
        <dbReference type="EMBL" id="SNB69934.1"/>
    </source>
</evidence>